<feature type="signal peptide" evidence="2">
    <location>
        <begin position="1"/>
        <end position="23"/>
    </location>
</feature>
<gene>
    <name evidence="3" type="ORF">APAL1065_LOCUS22658</name>
</gene>
<dbReference type="AlphaFoldDB" id="A0A7S3DVL3"/>
<keyword evidence="1" id="KW-0812">Transmembrane</keyword>
<keyword evidence="1" id="KW-1133">Transmembrane helix</keyword>
<evidence type="ECO:0000256" key="1">
    <source>
        <dbReference type="SAM" id="Phobius"/>
    </source>
</evidence>
<protein>
    <submittedName>
        <fullName evidence="3">Uncharacterized protein</fullName>
    </submittedName>
</protein>
<keyword evidence="2" id="KW-0732">Signal</keyword>
<reference evidence="3" key="1">
    <citation type="submission" date="2021-01" db="EMBL/GenBank/DDBJ databases">
        <authorList>
            <person name="Corre E."/>
            <person name="Pelletier E."/>
            <person name="Niang G."/>
            <person name="Scheremetjew M."/>
            <person name="Finn R."/>
            <person name="Kale V."/>
            <person name="Holt S."/>
            <person name="Cochrane G."/>
            <person name="Meng A."/>
            <person name="Brown T."/>
            <person name="Cohen L."/>
        </authorList>
    </citation>
    <scope>NUCLEOTIDE SEQUENCE</scope>
    <source>
        <strain evidence="3">CCMP125</strain>
    </source>
</reference>
<feature type="chain" id="PRO_5030940494" evidence="2">
    <location>
        <begin position="24"/>
        <end position="230"/>
    </location>
</feature>
<keyword evidence="1" id="KW-0472">Membrane</keyword>
<organism evidence="3">
    <name type="scientific">Entomoneis paludosa</name>
    <dbReference type="NCBI Taxonomy" id="265537"/>
    <lineage>
        <taxon>Eukaryota</taxon>
        <taxon>Sar</taxon>
        <taxon>Stramenopiles</taxon>
        <taxon>Ochrophyta</taxon>
        <taxon>Bacillariophyta</taxon>
        <taxon>Bacillariophyceae</taxon>
        <taxon>Bacillariophycidae</taxon>
        <taxon>Entomoneidaceae</taxon>
        <taxon>Entomoneis</taxon>
    </lineage>
</organism>
<dbReference type="EMBL" id="HBHT01033695">
    <property type="protein sequence ID" value="CAD9986326.1"/>
    <property type="molecule type" value="Transcribed_RNA"/>
</dbReference>
<sequence>MKIFRFVFLLALVASLITVPVLAQCEDEEAAVEECGDNVIGEETPEDGGDGEGGDFDLEELCKDEIDALDKCYDDNDISGLRRCRYIISWWNTCRVTWSLLLFCRSCPFPPFEKSCEEFGENWCERYNCCNPCAHILPDYVQCVERQEVCQDDEYTDCDDEARLDFWGKFFIGAAVVVGCGMGIYAIIVCQQKKNLEKKQAAAAQAAATTVVPEKEAPDVAGEGPEVQDT</sequence>
<name>A0A7S3DVL3_9STRA</name>
<accession>A0A7S3DVL3</accession>
<proteinExistence type="predicted"/>
<evidence type="ECO:0000256" key="2">
    <source>
        <dbReference type="SAM" id="SignalP"/>
    </source>
</evidence>
<evidence type="ECO:0000313" key="3">
    <source>
        <dbReference type="EMBL" id="CAD9986326.1"/>
    </source>
</evidence>
<feature type="transmembrane region" description="Helical" evidence="1">
    <location>
        <begin position="166"/>
        <end position="190"/>
    </location>
</feature>